<feature type="region of interest" description="Disordered" evidence="2">
    <location>
        <begin position="602"/>
        <end position="658"/>
    </location>
</feature>
<feature type="compositionally biased region" description="Low complexity" evidence="2">
    <location>
        <begin position="1943"/>
        <end position="1956"/>
    </location>
</feature>
<dbReference type="CDD" id="cd00136">
    <property type="entry name" value="PDZ_canonical"/>
    <property type="match status" value="1"/>
</dbReference>
<dbReference type="PANTHER" id="PTHR46001:SF3">
    <property type="entry name" value="PROTEIN STILL LIFE, ISOFORM SIF TYPE 1"/>
    <property type="match status" value="1"/>
</dbReference>
<dbReference type="Gene3D" id="2.30.29.30">
    <property type="entry name" value="Pleckstrin-homology domain (PH domain)/Phosphotyrosine-binding domain (PTB)"/>
    <property type="match status" value="3"/>
</dbReference>
<feature type="domain" description="WH1" evidence="6">
    <location>
        <begin position="21"/>
        <end position="138"/>
    </location>
</feature>
<dbReference type="Pfam" id="PF00621">
    <property type="entry name" value="RhoGEF"/>
    <property type="match status" value="1"/>
</dbReference>
<name>A0A7E6ENY5_9MOLL</name>
<feature type="region of interest" description="Disordered" evidence="2">
    <location>
        <begin position="512"/>
        <end position="587"/>
    </location>
</feature>
<dbReference type="Pfam" id="PF18385">
    <property type="entry name" value="Tiam_CC_Ex"/>
    <property type="match status" value="1"/>
</dbReference>
<evidence type="ECO:0000313" key="9">
    <source>
        <dbReference type="RefSeq" id="XP_036357053.1"/>
    </source>
</evidence>
<feature type="compositionally biased region" description="Low complexity" evidence="2">
    <location>
        <begin position="405"/>
        <end position="416"/>
    </location>
</feature>
<feature type="region of interest" description="Disordered" evidence="2">
    <location>
        <begin position="1050"/>
        <end position="1138"/>
    </location>
</feature>
<feature type="compositionally biased region" description="Basic and acidic residues" evidence="2">
    <location>
        <begin position="1096"/>
        <end position="1135"/>
    </location>
</feature>
<dbReference type="Pfam" id="PF00169">
    <property type="entry name" value="PH"/>
    <property type="match status" value="1"/>
</dbReference>
<protein>
    <submittedName>
        <fullName evidence="8 9">Protein still life, isoform SIF type 1 isoform X1</fullName>
    </submittedName>
</protein>
<feature type="compositionally biased region" description="Polar residues" evidence="2">
    <location>
        <begin position="1970"/>
        <end position="1981"/>
    </location>
</feature>
<accession>A0A7E6ENY5</accession>
<dbReference type="InterPro" id="IPR055230">
    <property type="entry name" value="PH_Tiam1/2"/>
</dbReference>
<feature type="region of interest" description="Disordered" evidence="2">
    <location>
        <begin position="352"/>
        <end position="491"/>
    </location>
</feature>
<dbReference type="GO" id="GO:0005085">
    <property type="term" value="F:guanyl-nucleotide exchange factor activity"/>
    <property type="evidence" value="ECO:0007669"/>
    <property type="project" value="InterPro"/>
</dbReference>
<evidence type="ECO:0000259" key="6">
    <source>
        <dbReference type="PROSITE" id="PS50229"/>
    </source>
</evidence>
<feature type="domain" description="DH" evidence="4">
    <location>
        <begin position="1449"/>
        <end position="1647"/>
    </location>
</feature>
<dbReference type="Pfam" id="PF00595">
    <property type="entry name" value="PDZ"/>
    <property type="match status" value="1"/>
</dbReference>
<feature type="domain" description="PH" evidence="3">
    <location>
        <begin position="804"/>
        <end position="923"/>
    </location>
</feature>
<dbReference type="SUPFAM" id="SSF50156">
    <property type="entry name" value="PDZ domain-like"/>
    <property type="match status" value="1"/>
</dbReference>
<sequence length="2037" mass="226667">MGNKFCGPLLKKNYRHESYPWNIRKDSHLLRLWAEVFRVHGDGEYMRWERVSDDVVPVNISCIEDTPDTIFQITAYNRHVEKIFDVKIVQPGTIICPATDCFVHWRDPWYDCEWGLNFTSAPDARKFRDCCSSLSDTVRQLVKAFSQNSGLAHSVRVHSWNQRHTISGHEFSMSSSSISTRVTNATTSTITSTNNAAITLAANKSTTAVATTTTTTTTIAATTTTADLKPSTDAKLRKITEDKASRHSICIDTILFPTQRFARKASSANSLRLSPPKTHNNFGNISLPYIGGAAEEQLSNCQFCFRSIPNLQRPQAKFSSVSSPNSPVAQSRRVISSPLTLASDVNAQGYASDSDVVDSHDSQCCPPSSSDVGVLNEAATMPRMKHREVHDSRSLHRPALSKPASDVSVYDNVSSSPARRSLAETDSASHTMRRSDSPASMSKLTESTANEESKERPNLVTLSESPKKGSSHSEPETPETCTTFGRDLACSPKDNKMVETVKMETAFVGDIFKNQSPSSNSRGGAGYSAPAASSSSSAVRASAPASGGKGHGRTHPSTSESPESEWPSPPEPLTPQTPNVPFDNIDFDSDSLRRMLRSLPVSPIEKEDNDQGFHEDPYIDNRGQTHHRRYPSVSRTKSLNSYDRGGSSKPSVPHQPYSVGYPCRDDSFVSMLKNTDLPKSKQAKMLVEYELHLRNKCARDSYPDSGIGGVASETTGSLWSGDSSKSAGANKGAGAHIRTSAGIGSSGCGTVGKQSDYIVQFGDALDVKPYLSIEPSDDEPGDSDSSIHTMTSESQLSYGKQSGAIRKAGWLVVKNWLIHKKRKLELAPKRNWKRYWVCLKGTMLLFFDCDEESAITEESAPRHVLGVRYFSVIEGGIAQAVPEHPKRENIFSLSTAFGDAYLFQAPSQIELENWIRAIHSACASLFARQHGKDNTLKLLKSEIQRLETNIDMDVKMKKMAELQLTVVTDPKSRTAIVKQINQWEENLEKLFIEQYRLRCYMASLQGSELPNPKSLLANVSKSTKGILGRLGIFTVTSFHALVCARSPPTMTAMQGKTLPAKKSTPYVPKSNEPQGGTLGRHPHQMANQMPLAPPSHVEKHLHKDFEKEQREGRQTPDQLPSHRSDTPDSSAKEGLSKISLPHNQVTDRTNWKKKWYNFHPKRLMSHSHAGYFSPRAKGKHCTHNQHAPGTILVGVDEKSTVQDLLEFVCSKRGLSTADHFVRLQVSQGNYSIPHRCELIKKLKYEAIEVCQKSLFHIELTKSVADPEFGFRVEAELSDHYDKDDELQVYVCEIKPGGLAHRKGLIPGDEILIINGKIVSELDMVFIEALLHESHSLCMTVQTCRVQVPTVVNAGGPSADTNDSIIQNTIGTPPQPRDKALADLSVGSPGRDSRQGTLSPRKSPLPPKLSPKEIDVLLKNTEQVTAMCRLPNEPYQFGETPSRPLSEAQKLRKVIMELLETERAYVKDLNVLIERYLNPLKAETLLTSDEIMQLFGNIQEIVQFQEQFLQSLEEAIELGGDFFTLDDPKKFRDEELRRVLFSLGGSFLYYANHFKVYSSFCASHSRSQKILNPDANAALKEFLLSRNPKQQHSCTLESFLIKPIQRILKYPLLLQQLCQLTDPETDEHYHLSEALRGMEAVAEHINEMQKIYEEYGYSFDELSRMYKEHHPHNKPVDLSVGELQMYGTVQWCNAIDFLGKIKKGTDLENVVFVFKTGIVFLCRERVKRKLKKSSNSRNAPMSEGYDAIPRFRTLIPVHEVQVVSGSRADCERHYWWQLIHSKSEVEGRPERLYQFCNCTSEAKTDFMKVIRQTIRDSVRKMAVPSARQTAKTKYIPFGGKRLECLGANPRTLSKMRGGLKAPEVERHSVDFEENFNNCEYDSMFRTRSKTIGNLNEVAQGEDKNEKIADQVPARPASSIANPYSTAPHGMSSRHLRAAAREQSGSRPTSPRPTSGSPVWKPRQDPSGFGISGTSKPGTPTQVLPSHAVASALSSSEASTPTTSSAYGDYSDVVYRADTPSRVITHQPSHCIAYKDTEC</sequence>
<dbReference type="InterPro" id="IPR035899">
    <property type="entry name" value="DBL_dom_sf"/>
</dbReference>
<dbReference type="InterPro" id="IPR043537">
    <property type="entry name" value="Tiam1/Tiam2/Sif"/>
</dbReference>
<dbReference type="InterPro" id="IPR000697">
    <property type="entry name" value="WH1/EVH1_dom"/>
</dbReference>
<evidence type="ECO:0000313" key="7">
    <source>
        <dbReference type="Proteomes" id="UP000515154"/>
    </source>
</evidence>
<dbReference type="CDD" id="cd00160">
    <property type="entry name" value="RhoGEF"/>
    <property type="match status" value="1"/>
</dbReference>
<evidence type="ECO:0000313" key="8">
    <source>
        <dbReference type="RefSeq" id="XP_036357052.1"/>
    </source>
</evidence>
<dbReference type="SMART" id="SM00228">
    <property type="entry name" value="PDZ"/>
    <property type="match status" value="1"/>
</dbReference>
<dbReference type="Gene3D" id="2.30.42.10">
    <property type="match status" value="1"/>
</dbReference>
<dbReference type="RefSeq" id="XP_036357052.1">
    <property type="nucleotide sequence ID" value="XM_036501159.1"/>
</dbReference>
<evidence type="ECO:0000256" key="2">
    <source>
        <dbReference type="SAM" id="MobiDB-lite"/>
    </source>
</evidence>
<dbReference type="Gene3D" id="1.20.900.10">
    <property type="entry name" value="Dbl homology (DH) domain"/>
    <property type="match status" value="1"/>
</dbReference>
<dbReference type="InterPro" id="IPR011993">
    <property type="entry name" value="PH-like_dom_sf"/>
</dbReference>
<dbReference type="SMART" id="SM00461">
    <property type="entry name" value="WH1"/>
    <property type="match status" value="1"/>
</dbReference>
<feature type="compositionally biased region" description="Basic and acidic residues" evidence="2">
    <location>
        <begin position="465"/>
        <end position="475"/>
    </location>
</feature>
<feature type="compositionally biased region" description="Polar residues" evidence="2">
    <location>
        <begin position="437"/>
        <end position="450"/>
    </location>
</feature>
<dbReference type="KEGG" id="osn:115209155"/>
<dbReference type="Proteomes" id="UP000515154">
    <property type="component" value="Linkage group LG3"/>
</dbReference>
<dbReference type="CDD" id="cd01230">
    <property type="entry name" value="PH1_Tiam1_2"/>
    <property type="match status" value="1"/>
</dbReference>
<evidence type="ECO:0000259" key="5">
    <source>
        <dbReference type="PROSITE" id="PS50106"/>
    </source>
</evidence>
<gene>
    <name evidence="8 9" type="primary">LOC115209155</name>
</gene>
<proteinExistence type="predicted"/>
<keyword evidence="7" id="KW-1185">Reference proteome</keyword>
<dbReference type="InterPro" id="IPR001849">
    <property type="entry name" value="PH_domain"/>
</dbReference>
<reference evidence="8 9" key="1">
    <citation type="submission" date="2025-08" db="UniProtKB">
        <authorList>
            <consortium name="RefSeq"/>
        </authorList>
    </citation>
    <scope>IDENTIFICATION</scope>
</reference>
<feature type="compositionally biased region" description="Basic and acidic residues" evidence="2">
    <location>
        <begin position="604"/>
        <end position="619"/>
    </location>
</feature>
<dbReference type="InterPro" id="IPR001331">
    <property type="entry name" value="GDS_CDC24_CS"/>
</dbReference>
<evidence type="ECO:0000259" key="4">
    <source>
        <dbReference type="PROSITE" id="PS50010"/>
    </source>
</evidence>
<dbReference type="PANTHER" id="PTHR46001">
    <property type="entry name" value="TIAM (MAMMALIAN TUMOR INVASION AND METASTASIS FACTOR) HOMOLOG"/>
    <property type="match status" value="1"/>
</dbReference>
<dbReference type="Pfam" id="PF23014">
    <property type="entry name" value="PH_Tiam1"/>
    <property type="match status" value="1"/>
</dbReference>
<evidence type="ECO:0000259" key="3">
    <source>
        <dbReference type="PROSITE" id="PS50003"/>
    </source>
</evidence>
<dbReference type="PROSITE" id="PS50106">
    <property type="entry name" value="PDZ"/>
    <property type="match status" value="1"/>
</dbReference>
<feature type="region of interest" description="Disordered" evidence="2">
    <location>
        <begin position="1354"/>
        <end position="1410"/>
    </location>
</feature>
<keyword evidence="1" id="KW-0677">Repeat</keyword>
<dbReference type="InterPro" id="IPR040655">
    <property type="entry name" value="TIAM1_CC-Ex"/>
</dbReference>
<feature type="compositionally biased region" description="Low complexity" evidence="2">
    <location>
        <begin position="527"/>
        <end position="546"/>
    </location>
</feature>
<dbReference type="SMART" id="SM00233">
    <property type="entry name" value="PH"/>
    <property type="match status" value="2"/>
</dbReference>
<evidence type="ECO:0000256" key="1">
    <source>
        <dbReference type="ARBA" id="ARBA00022737"/>
    </source>
</evidence>
<feature type="compositionally biased region" description="Polar residues" evidence="2">
    <location>
        <begin position="1358"/>
        <end position="1371"/>
    </location>
</feature>
<dbReference type="PROSITE" id="PS00741">
    <property type="entry name" value="DH_1"/>
    <property type="match status" value="1"/>
</dbReference>
<feature type="region of interest" description="Disordered" evidence="2">
    <location>
        <begin position="772"/>
        <end position="795"/>
    </location>
</feature>
<dbReference type="RefSeq" id="XP_036357053.1">
    <property type="nucleotide sequence ID" value="XM_036501160.1"/>
</dbReference>
<dbReference type="Gene3D" id="6.10.140.680">
    <property type="match status" value="1"/>
</dbReference>
<dbReference type="SUPFAM" id="SSF48065">
    <property type="entry name" value="DBL homology domain (DH-domain)"/>
    <property type="match status" value="1"/>
</dbReference>
<feature type="compositionally biased region" description="Low complexity" evidence="2">
    <location>
        <begin position="555"/>
        <end position="566"/>
    </location>
</feature>
<dbReference type="PROSITE" id="PS50229">
    <property type="entry name" value="WH1"/>
    <property type="match status" value="1"/>
</dbReference>
<dbReference type="PROSITE" id="PS50003">
    <property type="entry name" value="PH_DOMAIN"/>
    <property type="match status" value="1"/>
</dbReference>
<organism evidence="7 9">
    <name type="scientific">Octopus sinensis</name>
    <name type="common">East Asian common octopus</name>
    <dbReference type="NCBI Taxonomy" id="2607531"/>
    <lineage>
        <taxon>Eukaryota</taxon>
        <taxon>Metazoa</taxon>
        <taxon>Spiralia</taxon>
        <taxon>Lophotrochozoa</taxon>
        <taxon>Mollusca</taxon>
        <taxon>Cephalopoda</taxon>
        <taxon>Coleoidea</taxon>
        <taxon>Octopodiformes</taxon>
        <taxon>Octopoda</taxon>
        <taxon>Incirrata</taxon>
        <taxon>Octopodidae</taxon>
        <taxon>Octopus</taxon>
    </lineage>
</organism>
<dbReference type="SUPFAM" id="SSF50729">
    <property type="entry name" value="PH domain-like"/>
    <property type="match status" value="3"/>
</dbReference>
<feature type="domain" description="PDZ" evidence="5">
    <location>
        <begin position="1256"/>
        <end position="1321"/>
    </location>
</feature>
<dbReference type="PROSITE" id="PS50010">
    <property type="entry name" value="DH_2"/>
    <property type="match status" value="1"/>
</dbReference>
<feature type="region of interest" description="Disordered" evidence="2">
    <location>
        <begin position="1894"/>
        <end position="1981"/>
    </location>
</feature>
<dbReference type="SMART" id="SM00325">
    <property type="entry name" value="RhoGEF"/>
    <property type="match status" value="1"/>
</dbReference>
<dbReference type="InterPro" id="IPR001478">
    <property type="entry name" value="PDZ"/>
</dbReference>
<dbReference type="GO" id="GO:0007264">
    <property type="term" value="P:small GTPase-mediated signal transduction"/>
    <property type="evidence" value="ECO:0007669"/>
    <property type="project" value="InterPro"/>
</dbReference>
<dbReference type="InterPro" id="IPR000219">
    <property type="entry name" value="DH_dom"/>
</dbReference>
<dbReference type="InterPro" id="IPR036034">
    <property type="entry name" value="PDZ_sf"/>
</dbReference>